<gene>
    <name evidence="9" type="ORF">ACFFIT_00020</name>
</gene>
<evidence type="ECO:0000256" key="1">
    <source>
        <dbReference type="ARBA" id="ARBA00022481"/>
    </source>
</evidence>
<keyword evidence="3 5" id="KW-0807">Transducer</keyword>
<evidence type="ECO:0000313" key="9">
    <source>
        <dbReference type="EMBL" id="MFC0178504.1"/>
    </source>
</evidence>
<dbReference type="InterPro" id="IPR003660">
    <property type="entry name" value="HAMP_dom"/>
</dbReference>
<keyword evidence="6" id="KW-1133">Transmembrane helix</keyword>
<sequence>MNAIEMNTANRLKTLSLGTKLIATLSFIVTIVLIILTISISTSTSSIMKQQARDDLTDRTQLLVATMGITEENFKQTVQRFYNLFVGSFSGDFSVEPDNLVMVNEAVTPILKLNGVMINNDNRIPDNFFNVTKSVATIFVKDGNDFVRVSTSLKNKEGKRVLGTKLGVKHPAYEAVMQGKEYTGVVELFGASYMAIYGPLKNKEGEIIGLYFLGVDNTEYTHLIKQQITSLKLGETGYFYVLDASNKETRGNFIIHPNREGDNTLNLKDADGVEFVKNMLEEKNGHLIYDYDDPVLNKLVTKMAAFNYLESRNWLVVGAINIDEVNAPMKKQQQLFILLGIISLVIIGILMVLLIRFMITRPLKYIMTQTHQLADGDLTTKISLARRDEIGALAYSLNRIGENLSQVIGRVKNASQLVVDVAEKMYQGNQTLLIQTEQQVKAVESTASALQEMMVTVSQNTENAQSCDTITQKATQIAEQSGQSVGILVNDITAIHTSSQSIVNIVDVIDGIAFQTQILALNAAIEAARAGEQGRGFAVVAGEVGALAQRSSKAANEIKLMIEKIVSQIQHSSELASKTGTTMESLISSINHVSLAMSDIVTASKEQNIGITQINHSMTEIDSSADRNSKLVSQNNEMTVTLKNQADDLITEIKVFKV</sequence>
<dbReference type="PRINTS" id="PR00260">
    <property type="entry name" value="CHEMTRNSDUCR"/>
</dbReference>
<proteinExistence type="inferred from homology"/>
<evidence type="ECO:0000259" key="7">
    <source>
        <dbReference type="PROSITE" id="PS50111"/>
    </source>
</evidence>
<evidence type="ECO:0000256" key="4">
    <source>
        <dbReference type="ARBA" id="ARBA00029447"/>
    </source>
</evidence>
<dbReference type="Gene3D" id="3.30.450.20">
    <property type="entry name" value="PAS domain"/>
    <property type="match status" value="1"/>
</dbReference>
<evidence type="ECO:0000256" key="5">
    <source>
        <dbReference type="PROSITE-ProRule" id="PRU00284"/>
    </source>
</evidence>
<evidence type="ECO:0000256" key="2">
    <source>
        <dbReference type="ARBA" id="ARBA00022500"/>
    </source>
</evidence>
<keyword evidence="1" id="KW-0488">Methylation</keyword>
<dbReference type="CDD" id="cd06225">
    <property type="entry name" value="HAMP"/>
    <property type="match status" value="1"/>
</dbReference>
<dbReference type="SMART" id="SM00304">
    <property type="entry name" value="HAMP"/>
    <property type="match status" value="1"/>
</dbReference>
<dbReference type="InterPro" id="IPR051310">
    <property type="entry name" value="MCP_chemotaxis"/>
</dbReference>
<keyword evidence="2" id="KW-0145">Chemotaxis</keyword>
<feature type="domain" description="HAMP" evidence="8">
    <location>
        <begin position="357"/>
        <end position="409"/>
    </location>
</feature>
<organism evidence="9 10">
    <name type="scientific">Thorsellia kenyensis</name>
    <dbReference type="NCBI Taxonomy" id="1549888"/>
    <lineage>
        <taxon>Bacteria</taxon>
        <taxon>Pseudomonadati</taxon>
        <taxon>Pseudomonadota</taxon>
        <taxon>Gammaproteobacteria</taxon>
        <taxon>Enterobacterales</taxon>
        <taxon>Thorselliaceae</taxon>
        <taxon>Thorsellia</taxon>
    </lineage>
</organism>
<dbReference type="PROSITE" id="PS50111">
    <property type="entry name" value="CHEMOTAXIS_TRANSDUC_2"/>
    <property type="match status" value="1"/>
</dbReference>
<evidence type="ECO:0000256" key="3">
    <source>
        <dbReference type="ARBA" id="ARBA00023224"/>
    </source>
</evidence>
<dbReference type="SUPFAM" id="SSF103190">
    <property type="entry name" value="Sensory domain-like"/>
    <property type="match status" value="1"/>
</dbReference>
<dbReference type="Gene3D" id="1.10.287.950">
    <property type="entry name" value="Methyl-accepting chemotaxis protein"/>
    <property type="match status" value="1"/>
</dbReference>
<reference evidence="9 10" key="1">
    <citation type="submission" date="2024-09" db="EMBL/GenBank/DDBJ databases">
        <authorList>
            <person name="Sun Q."/>
            <person name="Mori K."/>
        </authorList>
    </citation>
    <scope>NUCLEOTIDE SEQUENCE [LARGE SCALE GENOMIC DNA]</scope>
    <source>
        <strain evidence="9 10">CCM 8545</strain>
    </source>
</reference>
<dbReference type="Pfam" id="PF00672">
    <property type="entry name" value="HAMP"/>
    <property type="match status" value="1"/>
</dbReference>
<dbReference type="Proteomes" id="UP001589758">
    <property type="component" value="Unassembled WGS sequence"/>
</dbReference>
<dbReference type="InterPro" id="IPR033462">
    <property type="entry name" value="Cache_3-Cache_2"/>
</dbReference>
<dbReference type="InterPro" id="IPR004089">
    <property type="entry name" value="MCPsignal_dom"/>
</dbReference>
<protein>
    <submittedName>
        <fullName evidence="9">Methyl-accepting chemotaxis protein</fullName>
    </submittedName>
</protein>
<keyword evidence="10" id="KW-1185">Reference proteome</keyword>
<comment type="similarity">
    <text evidence="4">Belongs to the methyl-accepting chemotaxis (MCP) protein family.</text>
</comment>
<dbReference type="EMBL" id="JBHLXE010000002">
    <property type="protein sequence ID" value="MFC0178504.1"/>
    <property type="molecule type" value="Genomic_DNA"/>
</dbReference>
<evidence type="ECO:0000259" key="8">
    <source>
        <dbReference type="PROSITE" id="PS50885"/>
    </source>
</evidence>
<accession>A0ABV6C6A5</accession>
<dbReference type="RefSeq" id="WP_385875235.1">
    <property type="nucleotide sequence ID" value="NZ_JBHLXE010000002.1"/>
</dbReference>
<dbReference type="Pfam" id="PF17201">
    <property type="entry name" value="Cache_3-Cache_2"/>
    <property type="match status" value="1"/>
</dbReference>
<dbReference type="Pfam" id="PF00015">
    <property type="entry name" value="MCPsignal"/>
    <property type="match status" value="1"/>
</dbReference>
<evidence type="ECO:0000313" key="10">
    <source>
        <dbReference type="Proteomes" id="UP001589758"/>
    </source>
</evidence>
<name>A0ABV6C6A5_9GAMM</name>
<dbReference type="InterPro" id="IPR029151">
    <property type="entry name" value="Sensor-like_sf"/>
</dbReference>
<dbReference type="InterPro" id="IPR004090">
    <property type="entry name" value="Chemotax_Me-accpt_rcpt"/>
</dbReference>
<dbReference type="CDD" id="cd11386">
    <property type="entry name" value="MCP_signal"/>
    <property type="match status" value="1"/>
</dbReference>
<dbReference type="PANTHER" id="PTHR43531">
    <property type="entry name" value="PROTEIN ICFG"/>
    <property type="match status" value="1"/>
</dbReference>
<feature type="domain" description="Methyl-accepting transducer" evidence="7">
    <location>
        <begin position="414"/>
        <end position="643"/>
    </location>
</feature>
<dbReference type="PANTHER" id="PTHR43531:SF14">
    <property type="entry name" value="METHYL-ACCEPTING CHEMOTAXIS PROTEIN I-RELATED"/>
    <property type="match status" value="1"/>
</dbReference>
<keyword evidence="6" id="KW-0472">Membrane</keyword>
<feature type="transmembrane region" description="Helical" evidence="6">
    <location>
        <begin position="21"/>
        <end position="40"/>
    </location>
</feature>
<dbReference type="CDD" id="cd12912">
    <property type="entry name" value="PDC2_MCP_like"/>
    <property type="match status" value="1"/>
</dbReference>
<feature type="transmembrane region" description="Helical" evidence="6">
    <location>
        <begin position="335"/>
        <end position="359"/>
    </location>
</feature>
<dbReference type="SUPFAM" id="SSF58104">
    <property type="entry name" value="Methyl-accepting chemotaxis protein (MCP) signaling domain"/>
    <property type="match status" value="1"/>
</dbReference>
<dbReference type="PROSITE" id="PS50885">
    <property type="entry name" value="HAMP"/>
    <property type="match status" value="1"/>
</dbReference>
<comment type="caution">
    <text evidence="9">The sequence shown here is derived from an EMBL/GenBank/DDBJ whole genome shotgun (WGS) entry which is preliminary data.</text>
</comment>
<dbReference type="SMART" id="SM00283">
    <property type="entry name" value="MA"/>
    <property type="match status" value="1"/>
</dbReference>
<keyword evidence="6" id="KW-0812">Transmembrane</keyword>
<evidence type="ECO:0000256" key="6">
    <source>
        <dbReference type="SAM" id="Phobius"/>
    </source>
</evidence>